<dbReference type="PANTHER" id="PTHR11660:SF57">
    <property type="entry name" value="SOLUTE CARRIER FAMILY 40 MEMBER"/>
    <property type="match status" value="1"/>
</dbReference>
<feature type="compositionally biased region" description="Basic and acidic residues" evidence="7">
    <location>
        <begin position="666"/>
        <end position="704"/>
    </location>
</feature>
<evidence type="ECO:0008006" key="11">
    <source>
        <dbReference type="Google" id="ProtNLM"/>
    </source>
</evidence>
<evidence type="ECO:0000256" key="2">
    <source>
        <dbReference type="ARBA" id="ARBA00006279"/>
    </source>
</evidence>
<sequence length="751" mass="82370">MPKKLDKLELIENEEISGYDNPAVLEIKSLDGEEGDTGKKEQGTAGVTSPETPVPASKLETKTKAYVYISHFLSAWGDRMWSFGVGLFLINFSPNSLRLTATYGFSTGGVSLLFGALLGSWVDATPRLKAAQIALVLQNILVALCAGVICIVHWYGDQITVIWPDKGLLQLCHAIIIIIAVLSNLASTARKISVERDWIVEICARDKDLLASMSAFMRFIDLFSAILAPALTGLIIAYTELGFGAVLIAGWNLVSVFVEYYLIWKVYNSVPALKVKMNRTKKDDREAKAAKAEEDPNELEIEVQQKSLTQEAESKLPDAQTQSESDIKTEIKSSKEEIVTISSEEGKEEKVEVVKKKKKKNKCQWLLGKLFFSLVTLYKGWRTFMKYEVAYAGLGLAFLYMTVLGFDNITVGYAFSQGLTSDILGGLQAAGAIVGILGTYLYPKVRHCIGTERTGLVSLGLEILCLCLCIASVWAPGSPFDIGYYWRDDPELVSKNYGSNSSNSDLKLNVSIVTSNLSALGNSTDLPYSITTGGGVEDVTKALDLPDSPISIWLLMTGIISARCGLWMADLTITQLFLERVIEDERGIVGGVQSSLNKLMDMVKFALVIAVPEPPQFGILIIISFAFICMAWMLYAKFSHRARGHLFHFEKVGACCDKQNNNVFKETDIEREGGSDVKGGSSDDKGRASDSEGENNAEKEGNSEEKEEEKEEANNEEKGTSEEQVEMAALKEEQESGSEAAVKSNKNESEA</sequence>
<feature type="transmembrane region" description="Helical" evidence="8">
    <location>
        <begin position="617"/>
        <end position="635"/>
    </location>
</feature>
<dbReference type="InterPro" id="IPR009716">
    <property type="entry name" value="Ferroportin-1"/>
</dbReference>
<comment type="caution">
    <text evidence="9">The sequence shown here is derived from an EMBL/GenBank/DDBJ whole genome shotgun (WGS) entry which is preliminary data.</text>
</comment>
<evidence type="ECO:0000256" key="6">
    <source>
        <dbReference type="ARBA" id="ARBA00023136"/>
    </source>
</evidence>
<keyword evidence="4 8" id="KW-0812">Transmembrane</keyword>
<feature type="transmembrane region" description="Helical" evidence="8">
    <location>
        <begin position="134"/>
        <end position="155"/>
    </location>
</feature>
<dbReference type="Proteomes" id="UP001186944">
    <property type="component" value="Unassembled WGS sequence"/>
</dbReference>
<feature type="transmembrane region" description="Helical" evidence="8">
    <location>
        <begin position="215"/>
        <end position="237"/>
    </location>
</feature>
<name>A0AA88YPH4_PINIB</name>
<keyword evidence="3" id="KW-0813">Transport</keyword>
<feature type="compositionally biased region" description="Basic and acidic residues" evidence="7">
    <location>
        <begin position="30"/>
        <end position="42"/>
    </location>
</feature>
<evidence type="ECO:0000256" key="5">
    <source>
        <dbReference type="ARBA" id="ARBA00022989"/>
    </source>
</evidence>
<dbReference type="GO" id="GO:0005381">
    <property type="term" value="F:iron ion transmembrane transporter activity"/>
    <property type="evidence" value="ECO:0007669"/>
    <property type="project" value="InterPro"/>
</dbReference>
<keyword evidence="5 8" id="KW-1133">Transmembrane helix</keyword>
<comment type="subcellular location">
    <subcellularLocation>
        <location evidence="1">Membrane</location>
        <topology evidence="1">Multi-pass membrane protein</topology>
    </subcellularLocation>
</comment>
<feature type="transmembrane region" description="Helical" evidence="8">
    <location>
        <begin position="243"/>
        <end position="264"/>
    </location>
</feature>
<feature type="transmembrane region" description="Helical" evidence="8">
    <location>
        <begin position="65"/>
        <end position="90"/>
    </location>
</feature>
<dbReference type="AlphaFoldDB" id="A0AA88YPH4"/>
<evidence type="ECO:0000256" key="3">
    <source>
        <dbReference type="ARBA" id="ARBA00022448"/>
    </source>
</evidence>
<dbReference type="GO" id="GO:0016020">
    <property type="term" value="C:membrane"/>
    <property type="evidence" value="ECO:0007669"/>
    <property type="project" value="UniProtKB-SubCell"/>
</dbReference>
<feature type="region of interest" description="Disordered" evidence="7">
    <location>
        <begin position="666"/>
        <end position="751"/>
    </location>
</feature>
<keyword evidence="6 8" id="KW-0472">Membrane</keyword>
<comment type="similarity">
    <text evidence="2">Belongs to the ferroportin (FP) (TC 2.A.100) family. SLC40A subfamily.</text>
</comment>
<dbReference type="SUPFAM" id="SSF103473">
    <property type="entry name" value="MFS general substrate transporter"/>
    <property type="match status" value="1"/>
</dbReference>
<feature type="region of interest" description="Disordered" evidence="7">
    <location>
        <begin position="30"/>
        <end position="54"/>
    </location>
</feature>
<feature type="transmembrane region" description="Helical" evidence="8">
    <location>
        <begin position="454"/>
        <end position="475"/>
    </location>
</feature>
<accession>A0AA88YPH4</accession>
<evidence type="ECO:0000256" key="4">
    <source>
        <dbReference type="ARBA" id="ARBA00022692"/>
    </source>
</evidence>
<dbReference type="Pfam" id="PF06963">
    <property type="entry name" value="FPN1"/>
    <property type="match status" value="1"/>
</dbReference>
<dbReference type="InterPro" id="IPR036259">
    <property type="entry name" value="MFS_trans_sf"/>
</dbReference>
<evidence type="ECO:0000256" key="7">
    <source>
        <dbReference type="SAM" id="MobiDB-lite"/>
    </source>
</evidence>
<evidence type="ECO:0000313" key="9">
    <source>
        <dbReference type="EMBL" id="KAK3109129.1"/>
    </source>
</evidence>
<organism evidence="9 10">
    <name type="scientific">Pinctada imbricata</name>
    <name type="common">Atlantic pearl-oyster</name>
    <name type="synonym">Pinctada martensii</name>
    <dbReference type="NCBI Taxonomy" id="66713"/>
    <lineage>
        <taxon>Eukaryota</taxon>
        <taxon>Metazoa</taxon>
        <taxon>Spiralia</taxon>
        <taxon>Lophotrochozoa</taxon>
        <taxon>Mollusca</taxon>
        <taxon>Bivalvia</taxon>
        <taxon>Autobranchia</taxon>
        <taxon>Pteriomorphia</taxon>
        <taxon>Pterioida</taxon>
        <taxon>Pterioidea</taxon>
        <taxon>Pteriidae</taxon>
        <taxon>Pinctada</taxon>
    </lineage>
</organism>
<feature type="region of interest" description="Disordered" evidence="7">
    <location>
        <begin position="309"/>
        <end position="329"/>
    </location>
</feature>
<evidence type="ECO:0000256" key="1">
    <source>
        <dbReference type="ARBA" id="ARBA00004141"/>
    </source>
</evidence>
<dbReference type="PANTHER" id="PTHR11660">
    <property type="entry name" value="SOLUTE CARRIER FAMILY 40 MEMBER"/>
    <property type="match status" value="1"/>
</dbReference>
<dbReference type="SMR" id="A0AA88YPH4"/>
<feature type="compositionally biased region" description="Basic and acidic residues" evidence="7">
    <location>
        <begin position="712"/>
        <end position="721"/>
    </location>
</feature>
<proteinExistence type="inferred from homology"/>
<reference evidence="9" key="1">
    <citation type="submission" date="2019-08" db="EMBL/GenBank/DDBJ databases">
        <title>The improved chromosome-level genome for the pearl oyster Pinctada fucata martensii using PacBio sequencing and Hi-C.</title>
        <authorList>
            <person name="Zheng Z."/>
        </authorList>
    </citation>
    <scope>NUCLEOTIDE SEQUENCE</scope>
    <source>
        <strain evidence="9">ZZ-2019</strain>
        <tissue evidence="9">Adductor muscle</tissue>
    </source>
</reference>
<feature type="transmembrane region" description="Helical" evidence="8">
    <location>
        <begin position="167"/>
        <end position="186"/>
    </location>
</feature>
<feature type="transmembrane region" description="Helical" evidence="8">
    <location>
        <begin position="389"/>
        <end position="411"/>
    </location>
</feature>
<evidence type="ECO:0000313" key="10">
    <source>
        <dbReference type="Proteomes" id="UP001186944"/>
    </source>
</evidence>
<feature type="transmembrane region" description="Helical" evidence="8">
    <location>
        <begin position="423"/>
        <end position="442"/>
    </location>
</feature>
<keyword evidence="10" id="KW-1185">Reference proteome</keyword>
<dbReference type="CDD" id="cd17480">
    <property type="entry name" value="MFS_SLC40A1_like"/>
    <property type="match status" value="1"/>
</dbReference>
<evidence type="ECO:0000256" key="8">
    <source>
        <dbReference type="SAM" id="Phobius"/>
    </source>
</evidence>
<dbReference type="EMBL" id="VSWD01000001">
    <property type="protein sequence ID" value="KAK3109129.1"/>
    <property type="molecule type" value="Genomic_DNA"/>
</dbReference>
<protein>
    <recommendedName>
        <fullName evidence="11">Solute carrier family 40 protein</fullName>
    </recommendedName>
</protein>
<feature type="transmembrane region" description="Helical" evidence="8">
    <location>
        <begin position="102"/>
        <end position="122"/>
    </location>
</feature>
<gene>
    <name evidence="9" type="ORF">FSP39_023599</name>
</gene>